<dbReference type="EMBL" id="QKWP01000363">
    <property type="protein sequence ID" value="RIB21394.1"/>
    <property type="molecule type" value="Genomic_DNA"/>
</dbReference>
<comment type="caution">
    <text evidence="2">The sequence shown here is derived from an EMBL/GenBank/DDBJ whole genome shotgun (WGS) entry which is preliminary data.</text>
</comment>
<accession>A0A397VG10</accession>
<name>A0A397VG10_9GLOM</name>
<dbReference type="AlphaFoldDB" id="A0A397VG10"/>
<feature type="domain" description="DUF6570" evidence="1">
    <location>
        <begin position="29"/>
        <end position="75"/>
    </location>
</feature>
<keyword evidence="3" id="KW-1185">Reference proteome</keyword>
<dbReference type="InterPro" id="IPR046700">
    <property type="entry name" value="DUF6570"/>
</dbReference>
<reference evidence="2 3" key="1">
    <citation type="submission" date="2018-06" db="EMBL/GenBank/DDBJ databases">
        <title>Comparative genomics reveals the genomic features of Rhizophagus irregularis, R. cerebriforme, R. diaphanum and Gigaspora rosea, and their symbiotic lifestyle signature.</title>
        <authorList>
            <person name="Morin E."/>
            <person name="San Clemente H."/>
            <person name="Chen E.C.H."/>
            <person name="De La Providencia I."/>
            <person name="Hainaut M."/>
            <person name="Kuo A."/>
            <person name="Kohler A."/>
            <person name="Murat C."/>
            <person name="Tang N."/>
            <person name="Roy S."/>
            <person name="Loubradou J."/>
            <person name="Henrissat B."/>
            <person name="Grigoriev I.V."/>
            <person name="Corradi N."/>
            <person name="Roux C."/>
            <person name="Martin F.M."/>
        </authorList>
    </citation>
    <scope>NUCLEOTIDE SEQUENCE [LARGE SCALE GENOMIC DNA]</scope>
    <source>
        <strain evidence="2 3">DAOM 194757</strain>
    </source>
</reference>
<proteinExistence type="predicted"/>
<evidence type="ECO:0000259" key="1">
    <source>
        <dbReference type="Pfam" id="PF20209"/>
    </source>
</evidence>
<evidence type="ECO:0000313" key="3">
    <source>
        <dbReference type="Proteomes" id="UP000266673"/>
    </source>
</evidence>
<evidence type="ECO:0000313" key="2">
    <source>
        <dbReference type="EMBL" id="RIB21394.1"/>
    </source>
</evidence>
<dbReference type="Pfam" id="PF20209">
    <property type="entry name" value="DUF6570"/>
    <property type="match status" value="1"/>
</dbReference>
<dbReference type="Proteomes" id="UP000266673">
    <property type="component" value="Unassembled WGS sequence"/>
</dbReference>
<gene>
    <name evidence="2" type="ORF">C2G38_2176712</name>
</gene>
<protein>
    <recommendedName>
        <fullName evidence="1">DUF6570 domain-containing protein</fullName>
    </recommendedName>
</protein>
<sequence>MTLSKLKSEMLTSEATSVELVLTPLIRIIGEILNEFPQLSQVEEMLIAQVILIFTFHKLQGGQLGYRENVINFSKVSKSLLQNYLKTFHN</sequence>
<organism evidence="2 3">
    <name type="scientific">Gigaspora rosea</name>
    <dbReference type="NCBI Taxonomy" id="44941"/>
    <lineage>
        <taxon>Eukaryota</taxon>
        <taxon>Fungi</taxon>
        <taxon>Fungi incertae sedis</taxon>
        <taxon>Mucoromycota</taxon>
        <taxon>Glomeromycotina</taxon>
        <taxon>Glomeromycetes</taxon>
        <taxon>Diversisporales</taxon>
        <taxon>Gigasporaceae</taxon>
        <taxon>Gigaspora</taxon>
    </lineage>
</organism>